<comment type="caution">
    <text evidence="1">The sequence shown here is derived from an EMBL/GenBank/DDBJ whole genome shotgun (WGS) entry which is preliminary data.</text>
</comment>
<proteinExistence type="predicted"/>
<organism evidence="1 2">
    <name type="scientific">Callipepla squamata</name>
    <name type="common">Scaled quail</name>
    <dbReference type="NCBI Taxonomy" id="9009"/>
    <lineage>
        <taxon>Eukaryota</taxon>
        <taxon>Metazoa</taxon>
        <taxon>Chordata</taxon>
        <taxon>Craniata</taxon>
        <taxon>Vertebrata</taxon>
        <taxon>Euteleostomi</taxon>
        <taxon>Archelosauria</taxon>
        <taxon>Archosauria</taxon>
        <taxon>Dinosauria</taxon>
        <taxon>Saurischia</taxon>
        <taxon>Theropoda</taxon>
        <taxon>Coelurosauria</taxon>
        <taxon>Aves</taxon>
        <taxon>Neognathae</taxon>
        <taxon>Galloanserae</taxon>
        <taxon>Galliformes</taxon>
        <taxon>Odontophoridae</taxon>
        <taxon>Callipepla</taxon>
    </lineage>
</organism>
<evidence type="ECO:0008006" key="3">
    <source>
        <dbReference type="Google" id="ProtNLM"/>
    </source>
</evidence>
<name>A0A226N459_CALSU</name>
<protein>
    <recommendedName>
        <fullName evidence="3">AIG1-type G domain-containing protein</fullName>
    </recommendedName>
</protein>
<keyword evidence="2" id="KW-1185">Reference proteome</keyword>
<dbReference type="OrthoDB" id="9424693at2759"/>
<dbReference type="AlphaFoldDB" id="A0A226N459"/>
<sequence>MEQTTWELLNLLKVLGMQNGKLLVMEMKDVCVRAPSVLMDFVQDLFGSDGVRTELERIEEKEDKKEVQPHLVFMVWQATTLRRLTQWDYLDETLCNIRNLFPCSPAVLVLVLIHPGPQDELAHAVEALTRMQCLLDGAFKQVVVEGAVYEAGKPNYILKVKTAACRALREVLQYQEGILGCS</sequence>
<accession>A0A226N459</accession>
<dbReference type="EMBL" id="MCFN01000233">
    <property type="protein sequence ID" value="OXB62080.1"/>
    <property type="molecule type" value="Genomic_DNA"/>
</dbReference>
<gene>
    <name evidence="1" type="ORF">ASZ78_010485</name>
</gene>
<evidence type="ECO:0000313" key="1">
    <source>
        <dbReference type="EMBL" id="OXB62080.1"/>
    </source>
</evidence>
<evidence type="ECO:0000313" key="2">
    <source>
        <dbReference type="Proteomes" id="UP000198323"/>
    </source>
</evidence>
<dbReference type="Proteomes" id="UP000198323">
    <property type="component" value="Unassembled WGS sequence"/>
</dbReference>
<reference evidence="1 2" key="1">
    <citation type="submission" date="2016-07" db="EMBL/GenBank/DDBJ databases">
        <title>Disparate Historic Effective Population Sizes Predicted by Modern Levels of Genome Diversity for the Scaled Quail (Callipepla squamata) and the Northern Bobwhite (Colinus virginianus): Inferences from First and Second Generation Draft Genome Assemblies for Sympatric New World Quail.</title>
        <authorList>
            <person name="Oldeschulte D.L."/>
            <person name="Halley Y.A."/>
            <person name="Bhattarai E.K."/>
            <person name="Brashear W.A."/>
            <person name="Hill J."/>
            <person name="Metz R.P."/>
            <person name="Johnson C.D."/>
            <person name="Rollins D."/>
            <person name="Peterson M.J."/>
            <person name="Bickhart D.M."/>
            <person name="Decker J.E."/>
            <person name="Seabury C.M."/>
        </authorList>
    </citation>
    <scope>NUCLEOTIDE SEQUENCE [LARGE SCALE GENOMIC DNA]</scope>
    <source>
        <strain evidence="1 2">Texas</strain>
        <tissue evidence="1">Leg muscle</tissue>
    </source>
</reference>